<feature type="domain" description="Serine aminopeptidase S33" evidence="1">
    <location>
        <begin position="2"/>
        <end position="216"/>
    </location>
</feature>
<evidence type="ECO:0000313" key="3">
    <source>
        <dbReference type="Proteomes" id="UP001488838"/>
    </source>
</evidence>
<keyword evidence="3" id="KW-1185">Reference proteome</keyword>
<reference evidence="2 3" key="1">
    <citation type="journal article" date="2023" name="bioRxiv">
        <title>Conserved and derived expression patterns and positive selection on dental genes reveal complex evolutionary context of ever-growing rodent molars.</title>
        <authorList>
            <person name="Calamari Z.T."/>
            <person name="Song A."/>
            <person name="Cohen E."/>
            <person name="Akter M."/>
            <person name="Roy R.D."/>
            <person name="Hallikas O."/>
            <person name="Christensen M.M."/>
            <person name="Li P."/>
            <person name="Marangoni P."/>
            <person name="Jernvall J."/>
            <person name="Klein O.D."/>
        </authorList>
    </citation>
    <scope>NUCLEOTIDE SEQUENCE [LARGE SCALE GENOMIC DNA]</scope>
    <source>
        <strain evidence="2">V071</strain>
    </source>
</reference>
<protein>
    <recommendedName>
        <fullName evidence="1">Serine aminopeptidase S33 domain-containing protein</fullName>
    </recommendedName>
</protein>
<gene>
    <name evidence="2" type="ORF">U0070_011984</name>
</gene>
<name>A0AAW0HRB1_MYOGA</name>
<organism evidence="2 3">
    <name type="scientific">Myodes glareolus</name>
    <name type="common">Bank vole</name>
    <name type="synonym">Clethrionomys glareolus</name>
    <dbReference type="NCBI Taxonomy" id="447135"/>
    <lineage>
        <taxon>Eukaryota</taxon>
        <taxon>Metazoa</taxon>
        <taxon>Chordata</taxon>
        <taxon>Craniata</taxon>
        <taxon>Vertebrata</taxon>
        <taxon>Euteleostomi</taxon>
        <taxon>Mammalia</taxon>
        <taxon>Eutheria</taxon>
        <taxon>Euarchontoglires</taxon>
        <taxon>Glires</taxon>
        <taxon>Rodentia</taxon>
        <taxon>Myomorpha</taxon>
        <taxon>Muroidea</taxon>
        <taxon>Cricetidae</taxon>
        <taxon>Arvicolinae</taxon>
        <taxon>Myodes</taxon>
    </lineage>
</organism>
<comment type="caution">
    <text evidence="2">The sequence shown here is derived from an EMBL/GenBank/DDBJ whole genome shotgun (WGS) entry which is preliminary data.</text>
</comment>
<dbReference type="PANTHER" id="PTHR11614">
    <property type="entry name" value="PHOSPHOLIPASE-RELATED"/>
    <property type="match status" value="1"/>
</dbReference>
<dbReference type="Pfam" id="PF12146">
    <property type="entry name" value="Hydrolase_4"/>
    <property type="match status" value="1"/>
</dbReference>
<evidence type="ECO:0000313" key="2">
    <source>
        <dbReference type="EMBL" id="KAK7804627.1"/>
    </source>
</evidence>
<accession>A0AAW0HRB1</accession>
<dbReference type="AlphaFoldDB" id="A0AAW0HRB1"/>
<dbReference type="EMBL" id="JBBHLL010000369">
    <property type="protein sequence ID" value="KAK7804627.1"/>
    <property type="molecule type" value="Genomic_DNA"/>
</dbReference>
<dbReference type="Gene3D" id="3.40.50.1820">
    <property type="entry name" value="alpha/beta hydrolase"/>
    <property type="match status" value="1"/>
</dbReference>
<proteinExistence type="predicted"/>
<evidence type="ECO:0000259" key="1">
    <source>
        <dbReference type="Pfam" id="PF12146"/>
    </source>
</evidence>
<dbReference type="InterPro" id="IPR051044">
    <property type="entry name" value="MAG_DAG_Lipase"/>
</dbReference>
<dbReference type="InterPro" id="IPR022742">
    <property type="entry name" value="Hydrolase_4"/>
</dbReference>
<dbReference type="Proteomes" id="UP001488838">
    <property type="component" value="Unassembled WGS sequence"/>
</dbReference>
<dbReference type="InterPro" id="IPR029058">
    <property type="entry name" value="AB_hydrolase_fold"/>
</dbReference>
<dbReference type="SUPFAM" id="SSF53474">
    <property type="entry name" value="alpha/beta-Hydrolases"/>
    <property type="match status" value="1"/>
</dbReference>
<sequence length="244" mass="26842">MVVSDFQVFVRDVLQHVDTVQKDHPGVPVFLLGHSMGGAISILAAAERPTHFSGMVLISPLVLASPESASTFKDNLKYLKSPIEKATEVTTTWIPYAFHLWVLAAKVLNLVLPNMSLGRIDSSVLSRNKSEVDLYDSDPLICRAGVKVCFGIQLMNAVSRVERAMPKLTLPFLLLQGSADRLCDSKGAYLLMESSRSQDKTLKMYEGAYHVLHKELPEVTNSVLHEINTWVSHRIATTGAGCPP</sequence>